<reference evidence="1 2" key="1">
    <citation type="submission" date="2018-03" db="EMBL/GenBank/DDBJ databases">
        <title>Genomic Encyclopedia of Archaeal and Bacterial Type Strains, Phase II (KMG-II): from individual species to whole genera.</title>
        <authorList>
            <person name="Goeker M."/>
        </authorList>
    </citation>
    <scope>NUCLEOTIDE SEQUENCE [LARGE SCALE GENOMIC DNA]</scope>
    <source>
        <strain evidence="1 2">DSM 45312</strain>
    </source>
</reference>
<protein>
    <submittedName>
        <fullName evidence="1">Anthranilate synthase component 2/putative glutamine amidotransferase</fullName>
    </submittedName>
</protein>
<keyword evidence="1" id="KW-0808">Transferase</keyword>
<dbReference type="PANTHER" id="PTHR43235:SF1">
    <property type="entry name" value="GLUTAMINE AMIDOTRANSFERASE PB2B2.05-RELATED"/>
    <property type="match status" value="1"/>
</dbReference>
<dbReference type="InterPro" id="IPR044668">
    <property type="entry name" value="PuuD-like"/>
</dbReference>
<dbReference type="Gene3D" id="3.40.50.880">
    <property type="match status" value="1"/>
</dbReference>
<evidence type="ECO:0000313" key="2">
    <source>
        <dbReference type="Proteomes" id="UP000240542"/>
    </source>
</evidence>
<dbReference type="AlphaFoldDB" id="A0A2P8DSE8"/>
<name>A0A2P8DSE8_9ACTN</name>
<dbReference type="RefSeq" id="WP_106581494.1">
    <property type="nucleotide sequence ID" value="NZ_PYGA01000002.1"/>
</dbReference>
<dbReference type="GO" id="GO:0016740">
    <property type="term" value="F:transferase activity"/>
    <property type="evidence" value="ECO:0007669"/>
    <property type="project" value="UniProtKB-KW"/>
</dbReference>
<gene>
    <name evidence="1" type="ORF">CLV63_102271</name>
</gene>
<dbReference type="Pfam" id="PF07722">
    <property type="entry name" value="Peptidase_C26"/>
    <property type="match status" value="1"/>
</dbReference>
<organism evidence="1 2">
    <name type="scientific">Murinocardiopsis flavida</name>
    <dbReference type="NCBI Taxonomy" id="645275"/>
    <lineage>
        <taxon>Bacteria</taxon>
        <taxon>Bacillati</taxon>
        <taxon>Actinomycetota</taxon>
        <taxon>Actinomycetes</taxon>
        <taxon>Streptosporangiales</taxon>
        <taxon>Nocardiopsidaceae</taxon>
        <taxon>Murinocardiopsis</taxon>
    </lineage>
</organism>
<proteinExistence type="predicted"/>
<sequence>MSRPLIGITSYLEPARWGDWIREAALVAKPCLREIDRSGGMPVVLPPARPSGVAELLERLDAVVLTAGAPVGPDRFGEEPHEQAAAADPRRDAFEVALVRAAIEHRVPVLGIERGAHVINVAAGGSLIQYLPDVVGGHHHAPDPVRLSRADISVSVTSRLGKALGDRAEVLESHDQGFNQVAPGLSPVAWAQDGSVEAIEVDGHPFGIGVQWYPEEGEDRRLLAALVAAAEEQRG</sequence>
<evidence type="ECO:0000313" key="1">
    <source>
        <dbReference type="EMBL" id="PSL00144.1"/>
    </source>
</evidence>
<keyword evidence="2" id="KW-1185">Reference proteome</keyword>
<dbReference type="OrthoDB" id="9813383at2"/>
<dbReference type="EMBL" id="PYGA01000002">
    <property type="protein sequence ID" value="PSL00144.1"/>
    <property type="molecule type" value="Genomic_DNA"/>
</dbReference>
<accession>A0A2P8DSE8</accession>
<dbReference type="GO" id="GO:0005829">
    <property type="term" value="C:cytosol"/>
    <property type="evidence" value="ECO:0007669"/>
    <property type="project" value="TreeGrafter"/>
</dbReference>
<keyword evidence="1" id="KW-0315">Glutamine amidotransferase</keyword>
<dbReference type="GO" id="GO:0006598">
    <property type="term" value="P:polyamine catabolic process"/>
    <property type="evidence" value="ECO:0007669"/>
    <property type="project" value="TreeGrafter"/>
</dbReference>
<dbReference type="PANTHER" id="PTHR43235">
    <property type="entry name" value="GLUTAMINE AMIDOTRANSFERASE PB2B2.05-RELATED"/>
    <property type="match status" value="1"/>
</dbReference>
<dbReference type="InterPro" id="IPR029062">
    <property type="entry name" value="Class_I_gatase-like"/>
</dbReference>
<dbReference type="PROSITE" id="PS51273">
    <property type="entry name" value="GATASE_TYPE_1"/>
    <property type="match status" value="1"/>
</dbReference>
<dbReference type="Proteomes" id="UP000240542">
    <property type="component" value="Unassembled WGS sequence"/>
</dbReference>
<dbReference type="GO" id="GO:0033969">
    <property type="term" value="F:gamma-glutamyl-gamma-aminobutyrate hydrolase activity"/>
    <property type="evidence" value="ECO:0007669"/>
    <property type="project" value="TreeGrafter"/>
</dbReference>
<dbReference type="SUPFAM" id="SSF52317">
    <property type="entry name" value="Class I glutamine amidotransferase-like"/>
    <property type="match status" value="1"/>
</dbReference>
<comment type="caution">
    <text evidence="1">The sequence shown here is derived from an EMBL/GenBank/DDBJ whole genome shotgun (WGS) entry which is preliminary data.</text>
</comment>
<dbReference type="InterPro" id="IPR011697">
    <property type="entry name" value="Peptidase_C26"/>
</dbReference>